<evidence type="ECO:0000313" key="1">
    <source>
        <dbReference type="EMBL" id="KKK85803.1"/>
    </source>
</evidence>
<reference evidence="1" key="1">
    <citation type="journal article" date="2015" name="Nature">
        <title>Complex archaea that bridge the gap between prokaryotes and eukaryotes.</title>
        <authorList>
            <person name="Spang A."/>
            <person name="Saw J.H."/>
            <person name="Jorgensen S.L."/>
            <person name="Zaremba-Niedzwiedzka K."/>
            <person name="Martijn J."/>
            <person name="Lind A.E."/>
            <person name="van Eijk R."/>
            <person name="Schleper C."/>
            <person name="Guy L."/>
            <person name="Ettema T.J."/>
        </authorList>
    </citation>
    <scope>NUCLEOTIDE SEQUENCE</scope>
</reference>
<protein>
    <submittedName>
        <fullName evidence="1">Uncharacterized protein</fullName>
    </submittedName>
</protein>
<feature type="non-terminal residue" evidence="1">
    <location>
        <position position="76"/>
    </location>
</feature>
<sequence length="76" mass="8425">MKENELRKYATCAGCNKKLGETIKGRLPMFATITFNRYAINPGAMRRQAGMEMMLGDVAIAQVMGLHEDMAEKITG</sequence>
<accession>A0A0F8YWK6</accession>
<organism evidence="1">
    <name type="scientific">marine sediment metagenome</name>
    <dbReference type="NCBI Taxonomy" id="412755"/>
    <lineage>
        <taxon>unclassified sequences</taxon>
        <taxon>metagenomes</taxon>
        <taxon>ecological metagenomes</taxon>
    </lineage>
</organism>
<gene>
    <name evidence="1" type="ORF">LCGC14_2769560</name>
</gene>
<name>A0A0F8YWK6_9ZZZZ</name>
<dbReference type="AlphaFoldDB" id="A0A0F8YWK6"/>
<comment type="caution">
    <text evidence="1">The sequence shown here is derived from an EMBL/GenBank/DDBJ whole genome shotgun (WGS) entry which is preliminary data.</text>
</comment>
<dbReference type="EMBL" id="LAZR01051136">
    <property type="protein sequence ID" value="KKK85803.1"/>
    <property type="molecule type" value="Genomic_DNA"/>
</dbReference>
<proteinExistence type="predicted"/>